<name>A0A266M0P4_PSEFR</name>
<dbReference type="InterPro" id="IPR049386">
    <property type="entry name" value="FCSD_central"/>
</dbReference>
<dbReference type="PANTHER" id="PTHR43755">
    <property type="match status" value="1"/>
</dbReference>
<dbReference type="SUPFAM" id="SSF55424">
    <property type="entry name" value="FAD/NAD-linked reductases, dimerisation (C-terminal) domain"/>
    <property type="match status" value="1"/>
</dbReference>
<accession>A0A266M0P4</accession>
<dbReference type="Pfam" id="PF07992">
    <property type="entry name" value="Pyr_redox_2"/>
    <property type="match status" value="1"/>
</dbReference>
<evidence type="ECO:0000259" key="3">
    <source>
        <dbReference type="Pfam" id="PF07992"/>
    </source>
</evidence>
<dbReference type="GO" id="GO:0016491">
    <property type="term" value="F:oxidoreductase activity"/>
    <property type="evidence" value="ECO:0007669"/>
    <property type="project" value="InterPro"/>
</dbReference>
<dbReference type="Pfam" id="PF21706">
    <property type="entry name" value="FCSD_central"/>
    <property type="match status" value="1"/>
</dbReference>
<dbReference type="InterPro" id="IPR036188">
    <property type="entry name" value="FAD/NAD-bd_sf"/>
</dbReference>
<dbReference type="EMBL" id="NQKL01000001">
    <property type="protein sequence ID" value="OZY43829.1"/>
    <property type="molecule type" value="Genomic_DNA"/>
</dbReference>
<evidence type="ECO:0000259" key="5">
    <source>
        <dbReference type="Pfam" id="PF21706"/>
    </source>
</evidence>
<evidence type="ECO:0000256" key="1">
    <source>
        <dbReference type="ARBA" id="ARBA00022630"/>
    </source>
</evidence>
<dbReference type="Gene3D" id="3.50.50.60">
    <property type="entry name" value="FAD/NAD(P)-binding domain"/>
    <property type="match status" value="2"/>
</dbReference>
<keyword evidence="2" id="KW-0274">FAD</keyword>
<dbReference type="InterPro" id="IPR006311">
    <property type="entry name" value="TAT_signal"/>
</dbReference>
<keyword evidence="1" id="KW-0285">Flavoprotein</keyword>
<protein>
    <submittedName>
        <fullName evidence="6">Uncharacterized protein</fullName>
    </submittedName>
</protein>
<dbReference type="GO" id="GO:0050660">
    <property type="term" value="F:flavin adenine dinucleotide binding"/>
    <property type="evidence" value="ECO:0007669"/>
    <property type="project" value="InterPro"/>
</dbReference>
<feature type="domain" description="FAD/NAD(P)-binding" evidence="3">
    <location>
        <begin position="39"/>
        <end position="142"/>
    </location>
</feature>
<dbReference type="AlphaFoldDB" id="A0A266M0P4"/>
<dbReference type="PANTHER" id="PTHR43755:SF1">
    <property type="entry name" value="FAD-DEPENDENT PYRIDINE NUCLEOTIDE-DISULPHIDE OXIDOREDUCTASE"/>
    <property type="match status" value="1"/>
</dbReference>
<dbReference type="InterPro" id="IPR023753">
    <property type="entry name" value="FAD/NAD-binding_dom"/>
</dbReference>
<reference evidence="6 7" key="1">
    <citation type="submission" date="2017-08" db="EMBL/GenBank/DDBJ databases">
        <title>Genomic and metabolic characterisation of spoilage-associated Pseudomonas species.</title>
        <authorList>
            <person name="Stanborough T."/>
            <person name="Fegan N."/>
            <person name="Powell S.M."/>
            <person name="Singh T."/>
            <person name="Tamplin M.L."/>
            <person name="Chandry P.S."/>
        </authorList>
    </citation>
    <scope>NUCLEOTIDE SEQUENCE [LARGE SCALE GENOMIC DNA]</scope>
    <source>
        <strain evidence="6 7">F1820</strain>
    </source>
</reference>
<comment type="caution">
    <text evidence="6">The sequence shown here is derived from an EMBL/GenBank/DDBJ whole genome shotgun (WGS) entry which is preliminary data.</text>
</comment>
<dbReference type="Pfam" id="PF09242">
    <property type="entry name" value="FCSD-flav_bind"/>
    <property type="match status" value="1"/>
</dbReference>
<dbReference type="InterPro" id="IPR016156">
    <property type="entry name" value="FAD/NAD-linked_Rdtase_dimer_sf"/>
</dbReference>
<dbReference type="Gene3D" id="3.90.760.10">
    <property type="entry name" value="Flavocytochrome c sulphide dehydrogenase, flavin-binding domain"/>
    <property type="match status" value="1"/>
</dbReference>
<evidence type="ECO:0000313" key="7">
    <source>
        <dbReference type="Proteomes" id="UP000216113"/>
    </source>
</evidence>
<gene>
    <name evidence="6" type="ORF">CJF43_02305</name>
</gene>
<dbReference type="SUPFAM" id="SSF51905">
    <property type="entry name" value="FAD/NAD(P)-binding domain"/>
    <property type="match status" value="2"/>
</dbReference>
<sequence>MSINSQRRLLLKWLATGIGASSIHALARPALPATVHSYAVVVIGGGFAGATFARTLRRLDTSVGITLVEPCRQYHCCPLGVEYLVGKRDEETLVFGYEQLRAEGIEVLHQKARSIDAKRKQVSLADGSVLCYDRCVVATGIGYKYDSIVGYSEAVASRVPHAWGGGEQLRLLRQQLEAMPNGGDVLISVPVDDYRCPPGPYERASLIADYLKTHKPDSRVIVLDAKPRFAKQTQFEQAWRRFYGYGTEQANILWIGSLQGGTVQGFDEAKGQLLTEGGPVSGQVINIIAPQQADDFSRYNGLAAEHGWCPVNTQTLESLLVPDVHVIGDAAYAEKLPKSAFAATCQARVCALAIHSQMHGLALLKPQYMNVCYSLCGDNYGISVLLHYQHDEATNIIEIETLRVTPLDANDEDHRREALSAYSMFDSLVKEAFGQADAHGCT</sequence>
<dbReference type="InterPro" id="IPR015323">
    <property type="entry name" value="FlavoCytC_S_DH_flav-bd"/>
</dbReference>
<dbReference type="Proteomes" id="UP000216113">
    <property type="component" value="Unassembled WGS sequence"/>
</dbReference>
<dbReference type="InterPro" id="IPR037092">
    <property type="entry name" value="FlavoCytC_S_DH_flav-bd_sf"/>
</dbReference>
<proteinExistence type="predicted"/>
<feature type="domain" description="Flavocytochrome c sulphide dehydrogenase flavin-binding" evidence="4">
    <location>
        <begin position="365"/>
        <end position="433"/>
    </location>
</feature>
<dbReference type="PROSITE" id="PS51318">
    <property type="entry name" value="TAT"/>
    <property type="match status" value="1"/>
</dbReference>
<organism evidence="6 7">
    <name type="scientific">Pseudomonas fragi</name>
    <dbReference type="NCBI Taxonomy" id="296"/>
    <lineage>
        <taxon>Bacteria</taxon>
        <taxon>Pseudomonadati</taxon>
        <taxon>Pseudomonadota</taxon>
        <taxon>Gammaproteobacteria</taxon>
        <taxon>Pseudomonadales</taxon>
        <taxon>Pseudomonadaceae</taxon>
        <taxon>Pseudomonas</taxon>
    </lineage>
</organism>
<evidence type="ECO:0000313" key="6">
    <source>
        <dbReference type="EMBL" id="OZY43829.1"/>
    </source>
</evidence>
<dbReference type="RefSeq" id="WP_095027783.1">
    <property type="nucleotide sequence ID" value="NZ_NQKL01000001.1"/>
</dbReference>
<dbReference type="InterPro" id="IPR052541">
    <property type="entry name" value="SQRD"/>
</dbReference>
<evidence type="ECO:0000256" key="2">
    <source>
        <dbReference type="ARBA" id="ARBA00022827"/>
    </source>
</evidence>
<evidence type="ECO:0000259" key="4">
    <source>
        <dbReference type="Pfam" id="PF09242"/>
    </source>
</evidence>
<feature type="domain" description="Sulfide dehydrogenase [flavocytochrome c] flavoprotein chain central" evidence="5">
    <location>
        <begin position="170"/>
        <end position="288"/>
    </location>
</feature>